<protein>
    <submittedName>
        <fullName evidence="1">Uncharacterized protein</fullName>
    </submittedName>
</protein>
<comment type="caution">
    <text evidence="1">The sequence shown here is derived from an EMBL/GenBank/DDBJ whole genome shotgun (WGS) entry which is preliminary data.</text>
</comment>
<dbReference type="EMBL" id="SNRW01001508">
    <property type="protein sequence ID" value="KAA6396131.1"/>
    <property type="molecule type" value="Genomic_DNA"/>
</dbReference>
<name>A0A5J4WMM2_9EUKA</name>
<organism evidence="1 2">
    <name type="scientific">Streblomastix strix</name>
    <dbReference type="NCBI Taxonomy" id="222440"/>
    <lineage>
        <taxon>Eukaryota</taxon>
        <taxon>Metamonada</taxon>
        <taxon>Preaxostyla</taxon>
        <taxon>Oxymonadida</taxon>
        <taxon>Streblomastigidae</taxon>
        <taxon>Streblomastix</taxon>
    </lineage>
</organism>
<proteinExistence type="predicted"/>
<dbReference type="Proteomes" id="UP000324800">
    <property type="component" value="Unassembled WGS sequence"/>
</dbReference>
<evidence type="ECO:0000313" key="2">
    <source>
        <dbReference type="Proteomes" id="UP000324800"/>
    </source>
</evidence>
<reference evidence="1 2" key="1">
    <citation type="submission" date="2019-03" db="EMBL/GenBank/DDBJ databases">
        <title>Single cell metagenomics reveals metabolic interactions within the superorganism composed of flagellate Streblomastix strix and complex community of Bacteroidetes bacteria on its surface.</title>
        <authorList>
            <person name="Treitli S.C."/>
            <person name="Kolisko M."/>
            <person name="Husnik F."/>
            <person name="Keeling P."/>
            <person name="Hampl V."/>
        </authorList>
    </citation>
    <scope>NUCLEOTIDE SEQUENCE [LARGE SCALE GENOMIC DNA]</scope>
    <source>
        <strain evidence="1">ST1C</strain>
    </source>
</reference>
<accession>A0A5J4WMM2</accession>
<dbReference type="AlphaFoldDB" id="A0A5J4WMM2"/>
<evidence type="ECO:0000313" key="1">
    <source>
        <dbReference type="EMBL" id="KAA6396131.1"/>
    </source>
</evidence>
<sequence>MSSIYIDEALLDAVGLSQFPELYAYIHEREPKQIVDGIANQIIVGPQYLQDFMKDNDDKLVVQPIPPEPITPPPQVAAEIKTIPLTRLIQHLFPYNINDGGIKFYQLRDKEVYNIGLSLRKDFMGFVFTSLPEELWPFSKHALVLGDDGGQKQNITEYINEKRYYIGSSIDSVDQITPTK</sequence>
<gene>
    <name evidence="1" type="ORF">EZS28_008342</name>
</gene>